<evidence type="ECO:0000313" key="4">
    <source>
        <dbReference type="Proteomes" id="UP000054302"/>
    </source>
</evidence>
<dbReference type="OrthoDB" id="10421910at2759"/>
<evidence type="ECO:0000313" key="3">
    <source>
        <dbReference type="EMBL" id="KIV93030.1"/>
    </source>
</evidence>
<dbReference type="EMBL" id="KN847522">
    <property type="protein sequence ID" value="KIV93030.1"/>
    <property type="molecule type" value="Genomic_DNA"/>
</dbReference>
<reference evidence="3 4" key="1">
    <citation type="submission" date="2015-01" db="EMBL/GenBank/DDBJ databases">
        <title>The Genome Sequence of Exophiala mesophila CBS40295.</title>
        <authorList>
            <consortium name="The Broad Institute Genomics Platform"/>
            <person name="Cuomo C."/>
            <person name="de Hoog S."/>
            <person name="Gorbushina A."/>
            <person name="Stielow B."/>
            <person name="Teixiera M."/>
            <person name="Abouelleil A."/>
            <person name="Chapman S.B."/>
            <person name="Priest M."/>
            <person name="Young S.K."/>
            <person name="Wortman J."/>
            <person name="Nusbaum C."/>
            <person name="Birren B."/>
        </authorList>
    </citation>
    <scope>NUCLEOTIDE SEQUENCE [LARGE SCALE GENOMIC DNA]</scope>
    <source>
        <strain evidence="3 4">CBS 40295</strain>
    </source>
</reference>
<dbReference type="RefSeq" id="XP_016224604.1">
    <property type="nucleotide sequence ID" value="XM_016368816.1"/>
</dbReference>
<feature type="region of interest" description="Disordered" evidence="1">
    <location>
        <begin position="51"/>
        <end position="97"/>
    </location>
</feature>
<gene>
    <name evidence="3" type="ORF">PV10_04275</name>
</gene>
<keyword evidence="4" id="KW-1185">Reference proteome</keyword>
<accession>A0A0D1WUU8</accession>
<proteinExistence type="predicted"/>
<protein>
    <submittedName>
        <fullName evidence="3">Uncharacterized protein</fullName>
    </submittedName>
</protein>
<organism evidence="3 4">
    <name type="scientific">Exophiala mesophila</name>
    <name type="common">Black yeast-like fungus</name>
    <dbReference type="NCBI Taxonomy" id="212818"/>
    <lineage>
        <taxon>Eukaryota</taxon>
        <taxon>Fungi</taxon>
        <taxon>Dikarya</taxon>
        <taxon>Ascomycota</taxon>
        <taxon>Pezizomycotina</taxon>
        <taxon>Eurotiomycetes</taxon>
        <taxon>Chaetothyriomycetidae</taxon>
        <taxon>Chaetothyriales</taxon>
        <taxon>Herpotrichiellaceae</taxon>
        <taxon>Exophiala</taxon>
    </lineage>
</organism>
<dbReference type="AlphaFoldDB" id="A0A0D1WUU8"/>
<sequence length="177" mass="19446">MPSTLMMVLASILSLGTMVQPTVAVDTDWLQRPSSTSWTTITIPATLVARNPTNSIHDSHPAKQTSEPSSSPSFGNPVHTPAALATASPPENSLTDKPDGEFMKHVILPLAHPIIPPGVPAAFLDRFYETARRHREKTSHFNPSRQLIPHIEQTSASEHAKAEDKANIRFYKRFLGH</sequence>
<name>A0A0D1WUU8_EXOME</name>
<evidence type="ECO:0000256" key="2">
    <source>
        <dbReference type="SAM" id="SignalP"/>
    </source>
</evidence>
<feature type="compositionally biased region" description="Polar residues" evidence="1">
    <location>
        <begin position="51"/>
        <end position="74"/>
    </location>
</feature>
<keyword evidence="2" id="KW-0732">Signal</keyword>
<dbReference type="Proteomes" id="UP000054302">
    <property type="component" value="Unassembled WGS sequence"/>
</dbReference>
<feature type="signal peptide" evidence="2">
    <location>
        <begin position="1"/>
        <end position="24"/>
    </location>
</feature>
<dbReference type="HOGENOM" id="CLU_1517876_0_0_1"/>
<dbReference type="VEuPathDB" id="FungiDB:PV10_04275"/>
<evidence type="ECO:0000256" key="1">
    <source>
        <dbReference type="SAM" id="MobiDB-lite"/>
    </source>
</evidence>
<dbReference type="GeneID" id="27322120"/>
<feature type="chain" id="PRO_5002236201" evidence="2">
    <location>
        <begin position="25"/>
        <end position="177"/>
    </location>
</feature>